<dbReference type="InterPro" id="IPR011006">
    <property type="entry name" value="CheY-like_superfamily"/>
</dbReference>
<dbReference type="InterPro" id="IPR005561">
    <property type="entry name" value="ANTAR"/>
</dbReference>
<organism evidence="6">
    <name type="scientific">Streptomyces sp. NBC_00180</name>
    <dbReference type="NCBI Taxonomy" id="2903632"/>
    <lineage>
        <taxon>Bacteria</taxon>
        <taxon>Bacillati</taxon>
        <taxon>Actinomycetota</taxon>
        <taxon>Actinomycetes</taxon>
        <taxon>Kitasatosporales</taxon>
        <taxon>Streptomycetaceae</taxon>
        <taxon>Streptomyces</taxon>
    </lineage>
</organism>
<dbReference type="SMART" id="SM00065">
    <property type="entry name" value="GAF"/>
    <property type="match status" value="1"/>
</dbReference>
<dbReference type="InterPro" id="IPR003018">
    <property type="entry name" value="GAF"/>
</dbReference>
<name>A0AAU1ICB4_9ACTN</name>
<dbReference type="GO" id="GO:0003723">
    <property type="term" value="F:RNA binding"/>
    <property type="evidence" value="ECO:0007669"/>
    <property type="project" value="InterPro"/>
</dbReference>
<sequence>MAMTREQHVTEVFVEVADSLTGEFDVIELLHRLSVHSVELLNVSAAGVLLADAHDELQLIAASDEHTRILEVFALQHSQGPCVECYTTGRQRTNINLRSPQATETWPLFTASARRIGFEVTHAIPLRLHHRVIGALNLFQTQTGSISPEDVILAQAMADIATITIVRQRTLEQSQLERVQLQQALNSRVVLEQVKGVLAERWQCSVDEVFTALRSYARAQRLLLVELGRQIIAGEIDTDHIPH</sequence>
<dbReference type="SUPFAM" id="SSF55781">
    <property type="entry name" value="GAF domain-like"/>
    <property type="match status" value="1"/>
</dbReference>
<evidence type="ECO:0000256" key="3">
    <source>
        <dbReference type="ARBA" id="ARBA00023015"/>
    </source>
</evidence>
<dbReference type="PIRSF" id="PIRSF036625">
    <property type="entry name" value="GAF_ANTAR"/>
    <property type="match status" value="1"/>
</dbReference>
<proteinExistence type="predicted"/>
<reference evidence="6" key="1">
    <citation type="submission" date="2022-10" db="EMBL/GenBank/DDBJ databases">
        <title>The complete genomes of actinobacterial strains from the NBC collection.</title>
        <authorList>
            <person name="Joergensen T.S."/>
            <person name="Alvarez Arevalo M."/>
            <person name="Sterndorff E.B."/>
            <person name="Faurdal D."/>
            <person name="Vuksanovic O."/>
            <person name="Mourched A.-S."/>
            <person name="Charusanti P."/>
            <person name="Shaw S."/>
            <person name="Blin K."/>
            <person name="Weber T."/>
        </authorList>
    </citation>
    <scope>NUCLEOTIDE SEQUENCE</scope>
    <source>
        <strain evidence="6">NBC 00180</strain>
    </source>
</reference>
<dbReference type="InterPro" id="IPR029016">
    <property type="entry name" value="GAF-like_dom_sf"/>
</dbReference>
<dbReference type="AlphaFoldDB" id="A0AAU1ICB4"/>
<dbReference type="InterPro" id="IPR012074">
    <property type="entry name" value="GAF_ANTAR"/>
</dbReference>
<dbReference type="GO" id="GO:0016301">
    <property type="term" value="F:kinase activity"/>
    <property type="evidence" value="ECO:0007669"/>
    <property type="project" value="UniProtKB-KW"/>
</dbReference>
<keyword evidence="2" id="KW-0418">Kinase</keyword>
<dbReference type="SMART" id="SM01012">
    <property type="entry name" value="ANTAR"/>
    <property type="match status" value="1"/>
</dbReference>
<dbReference type="Pfam" id="PF13185">
    <property type="entry name" value="GAF_2"/>
    <property type="match status" value="1"/>
</dbReference>
<evidence type="ECO:0000313" key="6">
    <source>
        <dbReference type="EMBL" id="WTP91512.1"/>
    </source>
</evidence>
<dbReference type="EMBL" id="CP108140">
    <property type="protein sequence ID" value="WTP91512.1"/>
    <property type="molecule type" value="Genomic_DNA"/>
</dbReference>
<evidence type="ECO:0000256" key="1">
    <source>
        <dbReference type="ARBA" id="ARBA00022679"/>
    </source>
</evidence>
<keyword evidence="1" id="KW-0808">Transferase</keyword>
<gene>
    <name evidence="6" type="ORF">OG477_42400</name>
</gene>
<keyword evidence="4" id="KW-0804">Transcription</keyword>
<evidence type="ECO:0000256" key="2">
    <source>
        <dbReference type="ARBA" id="ARBA00022777"/>
    </source>
</evidence>
<dbReference type="PROSITE" id="PS50921">
    <property type="entry name" value="ANTAR"/>
    <property type="match status" value="1"/>
</dbReference>
<evidence type="ECO:0000259" key="5">
    <source>
        <dbReference type="PROSITE" id="PS50921"/>
    </source>
</evidence>
<accession>A0AAU1ICB4</accession>
<dbReference type="SUPFAM" id="SSF52172">
    <property type="entry name" value="CheY-like"/>
    <property type="match status" value="1"/>
</dbReference>
<protein>
    <submittedName>
        <fullName evidence="6">GAF and ANTAR domain-containing protein</fullName>
    </submittedName>
</protein>
<dbReference type="Gene3D" id="1.10.10.10">
    <property type="entry name" value="Winged helix-like DNA-binding domain superfamily/Winged helix DNA-binding domain"/>
    <property type="match status" value="1"/>
</dbReference>
<dbReference type="InterPro" id="IPR036388">
    <property type="entry name" value="WH-like_DNA-bd_sf"/>
</dbReference>
<keyword evidence="3" id="KW-0805">Transcription regulation</keyword>
<dbReference type="Gene3D" id="3.30.450.40">
    <property type="match status" value="1"/>
</dbReference>
<dbReference type="Pfam" id="PF03861">
    <property type="entry name" value="ANTAR"/>
    <property type="match status" value="1"/>
</dbReference>
<feature type="domain" description="ANTAR" evidence="5">
    <location>
        <begin position="171"/>
        <end position="232"/>
    </location>
</feature>
<evidence type="ECO:0000256" key="4">
    <source>
        <dbReference type="ARBA" id="ARBA00023163"/>
    </source>
</evidence>